<sequence length="295" mass="32197">MRITAERSGEFRLGDRRVDRLGYGTMRLTGPDAAGRPPPDRRTAVAVLRRAVDLGVDHIDTGDYEGPRPVTELIRRALHPYPDDLTIVTTVGARWTSDGRWVEALSPAELRQAVHDQLDQLGLDVLDVVSLRMPGQREPIERSPAEPMETLAELQQQGLIRHLGVSNVTTQGFAEAEAVAPVVCVQNHYNVVHRHDDPLVDALARAGIAFVACLPLGGFPPVEAPALARVARVLETTETEVALAWLLARSPNILPVPSTRSLTHLQQNLESAARVLGPVELEELDRIGGVVEPEP</sequence>
<reference evidence="3 4" key="1">
    <citation type="submission" date="2016-10" db="EMBL/GenBank/DDBJ databases">
        <authorList>
            <person name="de Groot N.N."/>
        </authorList>
    </citation>
    <scope>NUCLEOTIDE SEQUENCE [LARGE SCALE GENOMIC DNA]</scope>
    <source>
        <strain evidence="3 4">DSM 45317</strain>
    </source>
</reference>
<dbReference type="PANTHER" id="PTHR43625:SF40">
    <property type="entry name" value="ALDO-KETO REDUCTASE YAKC [NADP(+)]"/>
    <property type="match status" value="1"/>
</dbReference>
<dbReference type="InterPro" id="IPR023210">
    <property type="entry name" value="NADP_OxRdtase_dom"/>
</dbReference>
<evidence type="ECO:0000256" key="1">
    <source>
        <dbReference type="ARBA" id="ARBA00023002"/>
    </source>
</evidence>
<dbReference type="InterPro" id="IPR036812">
    <property type="entry name" value="NAD(P)_OxRdtase_dom_sf"/>
</dbReference>
<keyword evidence="1" id="KW-0560">Oxidoreductase</keyword>
<dbReference type="GO" id="GO:0016491">
    <property type="term" value="F:oxidoreductase activity"/>
    <property type="evidence" value="ECO:0007669"/>
    <property type="project" value="UniProtKB-KW"/>
</dbReference>
<evidence type="ECO:0000313" key="3">
    <source>
        <dbReference type="EMBL" id="SFK85596.1"/>
    </source>
</evidence>
<dbReference type="Proteomes" id="UP000199152">
    <property type="component" value="Unassembled WGS sequence"/>
</dbReference>
<dbReference type="RefSeq" id="WP_091322879.1">
    <property type="nucleotide sequence ID" value="NZ_FOSW01000004.1"/>
</dbReference>
<dbReference type="AlphaFoldDB" id="A0A1I4D079"/>
<dbReference type="Pfam" id="PF00248">
    <property type="entry name" value="Aldo_ket_red"/>
    <property type="match status" value="2"/>
</dbReference>
<dbReference type="Gene3D" id="3.20.20.100">
    <property type="entry name" value="NADP-dependent oxidoreductase domain"/>
    <property type="match status" value="1"/>
</dbReference>
<dbReference type="STRING" id="504800.SAMN04488085_10454"/>
<evidence type="ECO:0000259" key="2">
    <source>
        <dbReference type="Pfam" id="PF00248"/>
    </source>
</evidence>
<dbReference type="PRINTS" id="PR00069">
    <property type="entry name" value="ALDKETRDTASE"/>
</dbReference>
<keyword evidence="4" id="KW-1185">Reference proteome</keyword>
<gene>
    <name evidence="3" type="ORF">SAMN04488085_10454</name>
</gene>
<name>A0A1I4D079_9ACTN</name>
<dbReference type="CDD" id="cd19088">
    <property type="entry name" value="AKR_AKR13B1"/>
    <property type="match status" value="1"/>
</dbReference>
<feature type="domain" description="NADP-dependent oxidoreductase" evidence="2">
    <location>
        <begin position="225"/>
        <end position="287"/>
    </location>
</feature>
<dbReference type="PANTHER" id="PTHR43625">
    <property type="entry name" value="AFLATOXIN B1 ALDEHYDE REDUCTASE"/>
    <property type="match status" value="1"/>
</dbReference>
<dbReference type="SUPFAM" id="SSF51430">
    <property type="entry name" value="NAD(P)-linked oxidoreductase"/>
    <property type="match status" value="1"/>
</dbReference>
<accession>A0A1I4D079</accession>
<organism evidence="3 4">
    <name type="scientific">Geodermatophilus ruber</name>
    <dbReference type="NCBI Taxonomy" id="504800"/>
    <lineage>
        <taxon>Bacteria</taxon>
        <taxon>Bacillati</taxon>
        <taxon>Actinomycetota</taxon>
        <taxon>Actinomycetes</taxon>
        <taxon>Geodermatophilales</taxon>
        <taxon>Geodermatophilaceae</taxon>
        <taxon>Geodermatophilus</taxon>
    </lineage>
</organism>
<dbReference type="OrthoDB" id="9768793at2"/>
<evidence type="ECO:0000313" key="4">
    <source>
        <dbReference type="Proteomes" id="UP000199152"/>
    </source>
</evidence>
<dbReference type="InterPro" id="IPR020471">
    <property type="entry name" value="AKR"/>
</dbReference>
<dbReference type="InterPro" id="IPR050791">
    <property type="entry name" value="Aldo-Keto_reductase"/>
</dbReference>
<dbReference type="NCBIfam" id="NF007695">
    <property type="entry name" value="PRK10376.1"/>
    <property type="match status" value="1"/>
</dbReference>
<dbReference type="GO" id="GO:0005737">
    <property type="term" value="C:cytoplasm"/>
    <property type="evidence" value="ECO:0007669"/>
    <property type="project" value="TreeGrafter"/>
</dbReference>
<protein>
    <submittedName>
        <fullName evidence="3">Predicted oxidoreductase</fullName>
    </submittedName>
</protein>
<feature type="domain" description="NADP-dependent oxidoreductase" evidence="2">
    <location>
        <begin position="20"/>
        <end position="218"/>
    </location>
</feature>
<dbReference type="EMBL" id="FOSW01000004">
    <property type="protein sequence ID" value="SFK85596.1"/>
    <property type="molecule type" value="Genomic_DNA"/>
</dbReference>
<dbReference type="InParanoid" id="A0A1I4D079"/>
<proteinExistence type="predicted"/>